<feature type="domain" description="DUF397" evidence="1">
    <location>
        <begin position="7"/>
        <end position="57"/>
    </location>
</feature>
<proteinExistence type="predicted"/>
<dbReference type="OrthoDB" id="3430276at2"/>
<protein>
    <submittedName>
        <fullName evidence="2">Uncharacterized protein DUF397</fullName>
    </submittedName>
</protein>
<keyword evidence="3" id="KW-1185">Reference proteome</keyword>
<gene>
    <name evidence="2" type="ORF">FB471_0865</name>
</gene>
<dbReference type="Proteomes" id="UP000320876">
    <property type="component" value="Unassembled WGS sequence"/>
</dbReference>
<comment type="caution">
    <text evidence="2">The sequence shown here is derived from an EMBL/GenBank/DDBJ whole genome shotgun (WGS) entry which is preliminary data.</text>
</comment>
<evidence type="ECO:0000259" key="1">
    <source>
        <dbReference type="Pfam" id="PF04149"/>
    </source>
</evidence>
<evidence type="ECO:0000313" key="3">
    <source>
        <dbReference type="Proteomes" id="UP000320876"/>
    </source>
</evidence>
<name>A0A542DDQ4_AMYCI</name>
<accession>A0A542DDQ4</accession>
<reference evidence="2 3" key="1">
    <citation type="submission" date="2019-06" db="EMBL/GenBank/DDBJ databases">
        <title>Sequencing the genomes of 1000 actinobacteria strains.</title>
        <authorList>
            <person name="Klenk H.-P."/>
        </authorList>
    </citation>
    <scope>NUCLEOTIDE SEQUENCE [LARGE SCALE GENOMIC DNA]</scope>
    <source>
        <strain evidence="2 3">DSM 45679</strain>
    </source>
</reference>
<dbReference type="InterPro" id="IPR007278">
    <property type="entry name" value="DUF397"/>
</dbReference>
<dbReference type="AlphaFoldDB" id="A0A542DDQ4"/>
<evidence type="ECO:0000313" key="2">
    <source>
        <dbReference type="EMBL" id="TQJ01200.1"/>
    </source>
</evidence>
<dbReference type="RefSeq" id="WP_141996038.1">
    <property type="nucleotide sequence ID" value="NZ_VFML01000001.1"/>
</dbReference>
<dbReference type="Pfam" id="PF04149">
    <property type="entry name" value="DUF397"/>
    <property type="match status" value="1"/>
</dbReference>
<organism evidence="2 3">
    <name type="scientific">Amycolatopsis cihanbeyliensis</name>
    <dbReference type="NCBI Taxonomy" id="1128664"/>
    <lineage>
        <taxon>Bacteria</taxon>
        <taxon>Bacillati</taxon>
        <taxon>Actinomycetota</taxon>
        <taxon>Actinomycetes</taxon>
        <taxon>Pseudonocardiales</taxon>
        <taxon>Pseudonocardiaceae</taxon>
        <taxon>Amycolatopsis</taxon>
    </lineage>
</organism>
<dbReference type="EMBL" id="VFML01000001">
    <property type="protein sequence ID" value="TQJ01200.1"/>
    <property type="molecule type" value="Genomic_DNA"/>
</dbReference>
<sequence>MPDYFGVQWKKSSYTGDNDCVEVAMTVDSVGIRDSKAPAAGALRVSREGWRGLLATVTSDAGRK</sequence>